<proteinExistence type="predicted"/>
<organism evidence="2 3">
    <name type="scientific">Saccharata proteae CBS 121410</name>
    <dbReference type="NCBI Taxonomy" id="1314787"/>
    <lineage>
        <taxon>Eukaryota</taxon>
        <taxon>Fungi</taxon>
        <taxon>Dikarya</taxon>
        <taxon>Ascomycota</taxon>
        <taxon>Pezizomycotina</taxon>
        <taxon>Dothideomycetes</taxon>
        <taxon>Dothideomycetes incertae sedis</taxon>
        <taxon>Botryosphaeriales</taxon>
        <taxon>Saccharataceae</taxon>
        <taxon>Saccharata</taxon>
    </lineage>
</organism>
<reference evidence="2" key="1">
    <citation type="journal article" date="2020" name="Stud. Mycol.">
        <title>101 Dothideomycetes genomes: a test case for predicting lifestyles and emergence of pathogens.</title>
        <authorList>
            <person name="Haridas S."/>
            <person name="Albert R."/>
            <person name="Binder M."/>
            <person name="Bloem J."/>
            <person name="Labutti K."/>
            <person name="Salamov A."/>
            <person name="Andreopoulos B."/>
            <person name="Baker S."/>
            <person name="Barry K."/>
            <person name="Bills G."/>
            <person name="Bluhm B."/>
            <person name="Cannon C."/>
            <person name="Castanera R."/>
            <person name="Culley D."/>
            <person name="Daum C."/>
            <person name="Ezra D."/>
            <person name="Gonzalez J."/>
            <person name="Henrissat B."/>
            <person name="Kuo A."/>
            <person name="Liang C."/>
            <person name="Lipzen A."/>
            <person name="Lutzoni F."/>
            <person name="Magnuson J."/>
            <person name="Mondo S."/>
            <person name="Nolan M."/>
            <person name="Ohm R."/>
            <person name="Pangilinan J."/>
            <person name="Park H.-J."/>
            <person name="Ramirez L."/>
            <person name="Alfaro M."/>
            <person name="Sun H."/>
            <person name="Tritt A."/>
            <person name="Yoshinaga Y."/>
            <person name="Zwiers L.-H."/>
            <person name="Turgeon B."/>
            <person name="Goodwin S."/>
            <person name="Spatafora J."/>
            <person name="Crous P."/>
            <person name="Grigoriev I."/>
        </authorList>
    </citation>
    <scope>NUCLEOTIDE SEQUENCE</scope>
    <source>
        <strain evidence="2">CBS 121410</strain>
    </source>
</reference>
<sequence>MAQGAIKSKAKASGPKKAFGPARGNRVIAPKKTKLINQKKILKKHTAGLIGATEKQLAQRAGHLEMLKGGKRDEK</sequence>
<feature type="region of interest" description="Disordered" evidence="1">
    <location>
        <begin position="1"/>
        <end position="24"/>
    </location>
</feature>
<protein>
    <submittedName>
        <fullName evidence="2">Uncharacterized protein</fullName>
    </submittedName>
</protein>
<accession>A0A9P4HXV7</accession>
<dbReference type="InterPro" id="IPR019034">
    <property type="entry name" value="UPF0390"/>
</dbReference>
<dbReference type="EMBL" id="ML978713">
    <property type="protein sequence ID" value="KAF2089898.1"/>
    <property type="molecule type" value="Genomic_DNA"/>
</dbReference>
<feature type="non-terminal residue" evidence="2">
    <location>
        <position position="75"/>
    </location>
</feature>
<feature type="compositionally biased region" description="Low complexity" evidence="1">
    <location>
        <begin position="1"/>
        <end position="22"/>
    </location>
</feature>
<evidence type="ECO:0000313" key="3">
    <source>
        <dbReference type="Proteomes" id="UP000799776"/>
    </source>
</evidence>
<keyword evidence="3" id="KW-1185">Reference proteome</keyword>
<dbReference type="OrthoDB" id="5239630at2759"/>
<evidence type="ECO:0000256" key="1">
    <source>
        <dbReference type="SAM" id="MobiDB-lite"/>
    </source>
</evidence>
<gene>
    <name evidence="2" type="ORF">K490DRAFT_16957</name>
</gene>
<evidence type="ECO:0000313" key="2">
    <source>
        <dbReference type="EMBL" id="KAF2089898.1"/>
    </source>
</evidence>
<name>A0A9P4HXV7_9PEZI</name>
<comment type="caution">
    <text evidence="2">The sequence shown here is derived from an EMBL/GenBank/DDBJ whole genome shotgun (WGS) entry which is preliminary data.</text>
</comment>
<dbReference type="Proteomes" id="UP000799776">
    <property type="component" value="Unassembled WGS sequence"/>
</dbReference>
<dbReference type="Pfam" id="PF09495">
    <property type="entry name" value="DUF2462"/>
    <property type="match status" value="1"/>
</dbReference>
<dbReference type="AlphaFoldDB" id="A0A9P4HXV7"/>